<dbReference type="AlphaFoldDB" id="A0A811YYZ2"/>
<accession>A0A811YYZ2</accession>
<dbReference type="Proteomes" id="UP000645828">
    <property type="component" value="Unassembled WGS sequence"/>
</dbReference>
<protein>
    <submittedName>
        <fullName evidence="2">(raccoon dog) hypothetical protein</fullName>
    </submittedName>
</protein>
<keyword evidence="1" id="KW-0472">Membrane</keyword>
<dbReference type="Pfam" id="PF15204">
    <property type="entry name" value="KKLCAg1"/>
    <property type="match status" value="1"/>
</dbReference>
<gene>
    <name evidence="2" type="ORF">NYPRO_LOCUS15410</name>
</gene>
<dbReference type="PANTHER" id="PTHR38650">
    <property type="entry name" value="KITA-KYUSHU LUNG CANCER ANTIGEN 1"/>
    <property type="match status" value="1"/>
</dbReference>
<comment type="caution">
    <text evidence="2">The sequence shown here is derived from an EMBL/GenBank/DDBJ whole genome shotgun (WGS) entry which is preliminary data.</text>
</comment>
<keyword evidence="1" id="KW-0812">Transmembrane</keyword>
<dbReference type="EMBL" id="CAJHUB010000754">
    <property type="protein sequence ID" value="CAD7682618.1"/>
    <property type="molecule type" value="Genomic_DNA"/>
</dbReference>
<name>A0A811YYZ2_NYCPR</name>
<evidence type="ECO:0000256" key="1">
    <source>
        <dbReference type="SAM" id="Phobius"/>
    </source>
</evidence>
<dbReference type="PANTHER" id="PTHR38650:SF1">
    <property type="entry name" value="KITA-KYUSHU LUNG CANCER ANTIGEN 1"/>
    <property type="match status" value="1"/>
</dbReference>
<reference evidence="2" key="1">
    <citation type="submission" date="2020-12" db="EMBL/GenBank/DDBJ databases">
        <authorList>
            <consortium name="Molecular Ecology Group"/>
        </authorList>
    </citation>
    <scope>NUCLEOTIDE SEQUENCE</scope>
    <source>
        <strain evidence="2">TBG_1078</strain>
    </source>
</reference>
<organism evidence="2 3">
    <name type="scientific">Nyctereutes procyonoides</name>
    <name type="common">Raccoon dog</name>
    <name type="synonym">Canis procyonoides</name>
    <dbReference type="NCBI Taxonomy" id="34880"/>
    <lineage>
        <taxon>Eukaryota</taxon>
        <taxon>Metazoa</taxon>
        <taxon>Chordata</taxon>
        <taxon>Craniata</taxon>
        <taxon>Vertebrata</taxon>
        <taxon>Euteleostomi</taxon>
        <taxon>Mammalia</taxon>
        <taxon>Eutheria</taxon>
        <taxon>Laurasiatheria</taxon>
        <taxon>Carnivora</taxon>
        <taxon>Caniformia</taxon>
        <taxon>Canidae</taxon>
        <taxon>Nyctereutes</taxon>
    </lineage>
</organism>
<keyword evidence="3" id="KW-1185">Reference proteome</keyword>
<keyword evidence="1" id="KW-1133">Transmembrane helix</keyword>
<feature type="transmembrane region" description="Helical" evidence="1">
    <location>
        <begin position="64"/>
        <end position="81"/>
    </location>
</feature>
<evidence type="ECO:0000313" key="2">
    <source>
        <dbReference type="EMBL" id="CAD7682618.1"/>
    </source>
</evidence>
<sequence>MRPLHYIKLNSEASPSCTGPCGKRRVAARGFPSCGDQCPPGSQLPAECLRAEEEGRRRGGNSSMLLLLLSGILFAFLFVFWKSRFQSSVGEMSSNSTSLALVRPTSSTGSTKSNTDKSLSVNSLSREILINFPHTIAMQKQILVNLRIVEYKLAELELFLVFKDFNGALINWKSTDRD</sequence>
<dbReference type="InterPro" id="IPR027940">
    <property type="entry name" value="KKLCAg1"/>
</dbReference>
<proteinExistence type="predicted"/>
<evidence type="ECO:0000313" key="3">
    <source>
        <dbReference type="Proteomes" id="UP000645828"/>
    </source>
</evidence>